<dbReference type="Pfam" id="PF08386">
    <property type="entry name" value="Abhydrolase_4"/>
    <property type="match status" value="1"/>
</dbReference>
<feature type="domain" description="Peptidase S33 tripeptidyl aminopeptidase-like C-terminal" evidence="1">
    <location>
        <begin position="22"/>
        <end position="61"/>
    </location>
</feature>
<dbReference type="AlphaFoldDB" id="A0A0C9YL32"/>
<gene>
    <name evidence="2" type="ORF">PISMIDRAFT_351018</name>
</gene>
<evidence type="ECO:0000313" key="3">
    <source>
        <dbReference type="Proteomes" id="UP000054018"/>
    </source>
</evidence>
<keyword evidence="3" id="KW-1185">Reference proteome</keyword>
<dbReference type="InterPro" id="IPR013595">
    <property type="entry name" value="Pept_S33_TAP-like_C"/>
</dbReference>
<dbReference type="Proteomes" id="UP000054018">
    <property type="component" value="Unassembled WGS sequence"/>
</dbReference>
<sequence>MSPYIKPSFCIDIRAGSFISNTSYPILLIGNTVDPKTPWWAAKKMSKGFPGSVVLTKDSPGVFREWYLPEEGTVCPVLAPPLPPFNKTLTNGQGKKRELLVLEERVVVDAVVELL</sequence>
<reference evidence="3" key="2">
    <citation type="submission" date="2015-01" db="EMBL/GenBank/DDBJ databases">
        <title>Evolutionary Origins and Diversification of the Mycorrhizal Mutualists.</title>
        <authorList>
            <consortium name="DOE Joint Genome Institute"/>
            <consortium name="Mycorrhizal Genomics Consortium"/>
            <person name="Kohler A."/>
            <person name="Kuo A."/>
            <person name="Nagy L.G."/>
            <person name="Floudas D."/>
            <person name="Copeland A."/>
            <person name="Barry K.W."/>
            <person name="Cichocki N."/>
            <person name="Veneault-Fourrey C."/>
            <person name="LaButti K."/>
            <person name="Lindquist E.A."/>
            <person name="Lipzen A."/>
            <person name="Lundell T."/>
            <person name="Morin E."/>
            <person name="Murat C."/>
            <person name="Riley R."/>
            <person name="Ohm R."/>
            <person name="Sun H."/>
            <person name="Tunlid A."/>
            <person name="Henrissat B."/>
            <person name="Grigoriev I.V."/>
            <person name="Hibbett D.S."/>
            <person name="Martin F."/>
        </authorList>
    </citation>
    <scope>NUCLEOTIDE SEQUENCE [LARGE SCALE GENOMIC DNA]</scope>
    <source>
        <strain evidence="3">441</strain>
    </source>
</reference>
<dbReference type="OrthoDB" id="425534at2759"/>
<reference evidence="2 3" key="1">
    <citation type="submission" date="2014-04" db="EMBL/GenBank/DDBJ databases">
        <authorList>
            <consortium name="DOE Joint Genome Institute"/>
            <person name="Kuo A."/>
            <person name="Kohler A."/>
            <person name="Costa M.D."/>
            <person name="Nagy L.G."/>
            <person name="Floudas D."/>
            <person name="Copeland A."/>
            <person name="Barry K.W."/>
            <person name="Cichocki N."/>
            <person name="Veneault-Fourrey C."/>
            <person name="LaButti K."/>
            <person name="Lindquist E.A."/>
            <person name="Lipzen A."/>
            <person name="Lundell T."/>
            <person name="Morin E."/>
            <person name="Murat C."/>
            <person name="Sun H."/>
            <person name="Tunlid A."/>
            <person name="Henrissat B."/>
            <person name="Grigoriev I.V."/>
            <person name="Hibbett D.S."/>
            <person name="Martin F."/>
            <person name="Nordberg H.P."/>
            <person name="Cantor M.N."/>
            <person name="Hua S.X."/>
        </authorList>
    </citation>
    <scope>NUCLEOTIDE SEQUENCE [LARGE SCALE GENOMIC DNA]</scope>
    <source>
        <strain evidence="2 3">441</strain>
    </source>
</reference>
<organism evidence="2 3">
    <name type="scientific">Pisolithus microcarpus 441</name>
    <dbReference type="NCBI Taxonomy" id="765257"/>
    <lineage>
        <taxon>Eukaryota</taxon>
        <taxon>Fungi</taxon>
        <taxon>Dikarya</taxon>
        <taxon>Basidiomycota</taxon>
        <taxon>Agaricomycotina</taxon>
        <taxon>Agaricomycetes</taxon>
        <taxon>Agaricomycetidae</taxon>
        <taxon>Boletales</taxon>
        <taxon>Sclerodermatineae</taxon>
        <taxon>Pisolithaceae</taxon>
        <taxon>Pisolithus</taxon>
    </lineage>
</organism>
<evidence type="ECO:0000259" key="1">
    <source>
        <dbReference type="Pfam" id="PF08386"/>
    </source>
</evidence>
<accession>A0A0C9YL32</accession>
<dbReference type="STRING" id="765257.A0A0C9YL32"/>
<dbReference type="EMBL" id="KN833935">
    <property type="protein sequence ID" value="KIK14499.1"/>
    <property type="molecule type" value="Genomic_DNA"/>
</dbReference>
<evidence type="ECO:0000313" key="2">
    <source>
        <dbReference type="EMBL" id="KIK14499.1"/>
    </source>
</evidence>
<dbReference type="HOGENOM" id="CLU_2109955_0_0_1"/>
<proteinExistence type="predicted"/>
<protein>
    <recommendedName>
        <fullName evidence="1">Peptidase S33 tripeptidyl aminopeptidase-like C-terminal domain-containing protein</fullName>
    </recommendedName>
</protein>
<name>A0A0C9YL32_9AGAM</name>